<dbReference type="InterPro" id="IPR045853">
    <property type="entry name" value="Pep_chain_release_fac_I_sf"/>
</dbReference>
<dbReference type="PROSITE" id="PS00745">
    <property type="entry name" value="RF_PROK_I"/>
    <property type="match status" value="1"/>
</dbReference>
<sequence>MLVKEREEAQERLVQQERAVIQALVPPDPTDAANAILEIRPGTGGDEAALFAGDMFRMFQRYAEVRRWKFEVLSANGDLPRTVRVTMIPLPSLGNGVFGNLKFESGVHRVQRIPETERQGRVHTSTITVAILPQATEASSATCRRSSPAAAALSPDSDLRIDLYRASGKGGQHVNTTDSAVRITHVPTGIVVAMQDDG</sequence>
<dbReference type="GO" id="GO:0032543">
    <property type="term" value="P:mitochondrial translation"/>
    <property type="evidence" value="ECO:0007669"/>
    <property type="project" value="UniProtKB-ARBA"/>
</dbReference>
<evidence type="ECO:0000259" key="4">
    <source>
        <dbReference type="PROSITE" id="PS00745"/>
    </source>
</evidence>
<evidence type="ECO:0000313" key="6">
    <source>
        <dbReference type="Proteomes" id="UP000278143"/>
    </source>
</evidence>
<dbReference type="GO" id="GO:0003747">
    <property type="term" value="F:translation release factor activity"/>
    <property type="evidence" value="ECO:0007669"/>
    <property type="project" value="InterPro"/>
</dbReference>
<comment type="similarity">
    <text evidence="1">Belongs to the prokaryotic/mitochondrial release factor family.</text>
</comment>
<dbReference type="InterPro" id="IPR050057">
    <property type="entry name" value="Prokaryotic/Mito_RF"/>
</dbReference>
<dbReference type="SUPFAM" id="SSF75620">
    <property type="entry name" value="Release factor"/>
    <property type="match status" value="1"/>
</dbReference>
<dbReference type="InterPro" id="IPR005139">
    <property type="entry name" value="PCRF"/>
</dbReference>
<evidence type="ECO:0000256" key="2">
    <source>
        <dbReference type="ARBA" id="ARBA00022481"/>
    </source>
</evidence>
<dbReference type="SMART" id="SM00937">
    <property type="entry name" value="PCRF"/>
    <property type="match status" value="1"/>
</dbReference>
<name>A0A4P9YWP5_9FUNG</name>
<dbReference type="Pfam" id="PF03462">
    <property type="entry name" value="PCRF"/>
    <property type="match status" value="1"/>
</dbReference>
<accession>A0A4P9YWP5</accession>
<evidence type="ECO:0000313" key="5">
    <source>
        <dbReference type="EMBL" id="RKP24543.1"/>
    </source>
</evidence>
<proteinExistence type="inferred from homology"/>
<dbReference type="Proteomes" id="UP000278143">
    <property type="component" value="Unassembled WGS sequence"/>
</dbReference>
<dbReference type="EMBL" id="KZ990165">
    <property type="protein sequence ID" value="RKP24543.1"/>
    <property type="molecule type" value="Genomic_DNA"/>
</dbReference>
<protein>
    <recommendedName>
        <fullName evidence="4">Prokaryotic-type class I peptide chain release factors domain-containing protein</fullName>
    </recommendedName>
</protein>
<evidence type="ECO:0000256" key="3">
    <source>
        <dbReference type="ARBA" id="ARBA00022917"/>
    </source>
</evidence>
<dbReference type="AlphaFoldDB" id="A0A4P9YWP5"/>
<gene>
    <name evidence="5" type="ORF">SYNPS1DRAFT_17049</name>
</gene>
<evidence type="ECO:0000256" key="1">
    <source>
        <dbReference type="ARBA" id="ARBA00010835"/>
    </source>
</evidence>
<dbReference type="Gene3D" id="3.30.70.1660">
    <property type="match status" value="1"/>
</dbReference>
<feature type="domain" description="Prokaryotic-type class I peptide chain release factors" evidence="4">
    <location>
        <begin position="165"/>
        <end position="181"/>
    </location>
</feature>
<dbReference type="Pfam" id="PF00472">
    <property type="entry name" value="RF-1"/>
    <property type="match status" value="1"/>
</dbReference>
<dbReference type="Gene3D" id="3.30.160.20">
    <property type="match status" value="1"/>
</dbReference>
<dbReference type="InterPro" id="IPR000352">
    <property type="entry name" value="Pep_chain_release_fac_I"/>
</dbReference>
<reference evidence="6" key="1">
    <citation type="journal article" date="2018" name="Nat. Microbiol.">
        <title>Leveraging single-cell genomics to expand the fungal tree of life.</title>
        <authorList>
            <person name="Ahrendt S.R."/>
            <person name="Quandt C.A."/>
            <person name="Ciobanu D."/>
            <person name="Clum A."/>
            <person name="Salamov A."/>
            <person name="Andreopoulos B."/>
            <person name="Cheng J.F."/>
            <person name="Woyke T."/>
            <person name="Pelin A."/>
            <person name="Henrissat B."/>
            <person name="Reynolds N.K."/>
            <person name="Benny G.L."/>
            <person name="Smith M.E."/>
            <person name="James T.Y."/>
            <person name="Grigoriev I.V."/>
        </authorList>
    </citation>
    <scope>NUCLEOTIDE SEQUENCE [LARGE SCALE GENOMIC DNA]</scope>
    <source>
        <strain evidence="6">Benny S71-1</strain>
    </source>
</reference>
<organism evidence="5 6">
    <name type="scientific">Syncephalis pseudoplumigaleata</name>
    <dbReference type="NCBI Taxonomy" id="1712513"/>
    <lineage>
        <taxon>Eukaryota</taxon>
        <taxon>Fungi</taxon>
        <taxon>Fungi incertae sedis</taxon>
        <taxon>Zoopagomycota</taxon>
        <taxon>Zoopagomycotina</taxon>
        <taxon>Zoopagomycetes</taxon>
        <taxon>Zoopagales</taxon>
        <taxon>Piptocephalidaceae</taxon>
        <taxon>Syncephalis</taxon>
    </lineage>
</organism>
<keyword evidence="2" id="KW-0488">Methylation</keyword>
<dbReference type="GO" id="GO:0005739">
    <property type="term" value="C:mitochondrion"/>
    <property type="evidence" value="ECO:0007669"/>
    <property type="project" value="GOC"/>
</dbReference>
<dbReference type="PANTHER" id="PTHR43804">
    <property type="entry name" value="LD18447P"/>
    <property type="match status" value="1"/>
</dbReference>
<dbReference type="PANTHER" id="PTHR43804:SF7">
    <property type="entry name" value="LD18447P"/>
    <property type="match status" value="1"/>
</dbReference>
<keyword evidence="6" id="KW-1185">Reference proteome</keyword>
<dbReference type="OrthoDB" id="2019491at2759"/>
<keyword evidence="3" id="KW-0648">Protein biosynthesis</keyword>